<dbReference type="Proteomes" id="UP000487350">
    <property type="component" value="Unassembled WGS sequence"/>
</dbReference>
<dbReference type="GO" id="GO:0032259">
    <property type="term" value="P:methylation"/>
    <property type="evidence" value="ECO:0007669"/>
    <property type="project" value="UniProtKB-KW"/>
</dbReference>
<sequence>MTSARPPTIDPVAAARWEHAQLANSPWLHEEVGRRMEERLQWIRMQPAAWADWHPLRGGLQAHDLVRKRYKNAQCRVVEADDSRADLARRALAGPWWRRMGAPGLLAGPVPDGGVQLLWANMALHMSADPQALIAQWHRALATDGFLMFSCFGPDTLRELRALYASQGWPPPAHDFTDMHDWGDMLVHAGFAEPVMDMERITLTWASADKLLGELAQLGTNLHPARFPGLRGRTWRAALEQALTGALSGGDGRLALTFEIIYGHAFKPAPRVRMSEESAVSLQDMRALLRSGGLDRVRERSRE</sequence>
<protein>
    <submittedName>
        <fullName evidence="3">Biotin synthase</fullName>
    </submittedName>
</protein>
<organism evidence="3 4">
    <name type="scientific">Caenimonas koreensis DSM 17982</name>
    <dbReference type="NCBI Taxonomy" id="1121255"/>
    <lineage>
        <taxon>Bacteria</taxon>
        <taxon>Pseudomonadati</taxon>
        <taxon>Pseudomonadota</taxon>
        <taxon>Betaproteobacteria</taxon>
        <taxon>Burkholderiales</taxon>
        <taxon>Comamonadaceae</taxon>
        <taxon>Caenimonas</taxon>
    </lineage>
</organism>
<dbReference type="GO" id="GO:0008168">
    <property type="term" value="F:methyltransferase activity"/>
    <property type="evidence" value="ECO:0007669"/>
    <property type="project" value="UniProtKB-KW"/>
</dbReference>
<evidence type="ECO:0000256" key="2">
    <source>
        <dbReference type="ARBA" id="ARBA00022679"/>
    </source>
</evidence>
<keyword evidence="2" id="KW-0808">Transferase</keyword>
<proteinExistence type="predicted"/>
<comment type="caution">
    <text evidence="3">The sequence shown here is derived from an EMBL/GenBank/DDBJ whole genome shotgun (WGS) entry which is preliminary data.</text>
</comment>
<reference evidence="3 4" key="1">
    <citation type="submission" date="2019-11" db="EMBL/GenBank/DDBJ databases">
        <title>Caenimonas koreensis gen. nov., sp. nov., isolated from activated sludge.</title>
        <authorList>
            <person name="Seung H.R."/>
        </authorList>
    </citation>
    <scope>NUCLEOTIDE SEQUENCE [LARGE SCALE GENOMIC DNA]</scope>
    <source>
        <strain evidence="3 4">EMB320</strain>
    </source>
</reference>
<evidence type="ECO:0000313" key="4">
    <source>
        <dbReference type="Proteomes" id="UP000487350"/>
    </source>
</evidence>
<keyword evidence="4" id="KW-1185">Reference proteome</keyword>
<dbReference type="SUPFAM" id="SSF53335">
    <property type="entry name" value="S-adenosyl-L-methionine-dependent methyltransferases"/>
    <property type="match status" value="1"/>
</dbReference>
<evidence type="ECO:0000313" key="3">
    <source>
        <dbReference type="EMBL" id="MRD48355.1"/>
    </source>
</evidence>
<dbReference type="RefSeq" id="WP_153585673.1">
    <property type="nucleotide sequence ID" value="NZ_WJBU01000012.1"/>
</dbReference>
<evidence type="ECO:0000256" key="1">
    <source>
        <dbReference type="ARBA" id="ARBA00022603"/>
    </source>
</evidence>
<dbReference type="Gene3D" id="3.40.50.150">
    <property type="entry name" value="Vaccinia Virus protein VP39"/>
    <property type="match status" value="1"/>
</dbReference>
<dbReference type="PANTHER" id="PTHR13090:SF1">
    <property type="entry name" value="ARGININE-HYDROXYLASE NDUFAF5, MITOCHONDRIAL"/>
    <property type="match status" value="1"/>
</dbReference>
<name>A0A844AVC8_9BURK</name>
<dbReference type="OrthoDB" id="9760689at2"/>
<dbReference type="EMBL" id="WJBU01000012">
    <property type="protein sequence ID" value="MRD48355.1"/>
    <property type="molecule type" value="Genomic_DNA"/>
</dbReference>
<dbReference type="PANTHER" id="PTHR13090">
    <property type="entry name" value="ARGININE-HYDROXYLASE NDUFAF5, MITOCHONDRIAL"/>
    <property type="match status" value="1"/>
</dbReference>
<accession>A0A844AVC8</accession>
<dbReference type="InterPro" id="IPR029063">
    <property type="entry name" value="SAM-dependent_MTases_sf"/>
</dbReference>
<gene>
    <name evidence="3" type="ORF">GHT07_13785</name>
</gene>
<keyword evidence="1" id="KW-0489">Methyltransferase</keyword>
<dbReference type="AlphaFoldDB" id="A0A844AVC8"/>
<dbReference type="InterPro" id="IPR050602">
    <property type="entry name" value="Malonyl-ACP_OMT"/>
</dbReference>